<dbReference type="Gramene" id="AUR62009945-RA">
    <property type="protein sequence ID" value="AUR62009945-RA:cds"/>
    <property type="gene ID" value="AUR62009945"/>
</dbReference>
<dbReference type="AlphaFoldDB" id="A0A803LDK6"/>
<dbReference type="SUPFAM" id="SSF56672">
    <property type="entry name" value="DNA/RNA polymerases"/>
    <property type="match status" value="1"/>
</dbReference>
<reference evidence="2" key="1">
    <citation type="journal article" date="2017" name="Nature">
        <title>The genome of Chenopodium quinoa.</title>
        <authorList>
            <person name="Jarvis D.E."/>
            <person name="Ho Y.S."/>
            <person name="Lightfoot D.J."/>
            <person name="Schmoeckel S.M."/>
            <person name="Li B."/>
            <person name="Borm T.J.A."/>
            <person name="Ohyanagi H."/>
            <person name="Mineta K."/>
            <person name="Michell C.T."/>
            <person name="Saber N."/>
            <person name="Kharbatia N.M."/>
            <person name="Rupper R.R."/>
            <person name="Sharp A.R."/>
            <person name="Dally N."/>
            <person name="Boughton B.A."/>
            <person name="Woo Y.H."/>
            <person name="Gao G."/>
            <person name="Schijlen E.G.W.M."/>
            <person name="Guo X."/>
            <person name="Momin A.A."/>
            <person name="Negrao S."/>
            <person name="Al-Babili S."/>
            <person name="Gehring C."/>
            <person name="Roessner U."/>
            <person name="Jung C."/>
            <person name="Murphy K."/>
            <person name="Arold S.T."/>
            <person name="Gojobori T."/>
            <person name="van der Linden C.G."/>
            <person name="van Loo E.N."/>
            <person name="Jellen E.N."/>
            <person name="Maughan P.J."/>
            <person name="Tester M."/>
        </authorList>
    </citation>
    <scope>NUCLEOTIDE SEQUENCE [LARGE SCALE GENOMIC DNA]</scope>
    <source>
        <strain evidence="2">cv. PI 614886</strain>
    </source>
</reference>
<dbReference type="EnsemblPlants" id="AUR62009945-RA">
    <property type="protein sequence ID" value="AUR62009945-RA:cds"/>
    <property type="gene ID" value="AUR62009945"/>
</dbReference>
<keyword evidence="3" id="KW-1185">Reference proteome</keyword>
<proteinExistence type="predicted"/>
<dbReference type="InterPro" id="IPR043502">
    <property type="entry name" value="DNA/RNA_pol_sf"/>
</dbReference>
<evidence type="ECO:0000313" key="2">
    <source>
        <dbReference type="EnsemblPlants" id="AUR62009945-RA:cds"/>
    </source>
</evidence>
<reference evidence="2" key="2">
    <citation type="submission" date="2021-03" db="UniProtKB">
        <authorList>
            <consortium name="EnsemblPlants"/>
        </authorList>
    </citation>
    <scope>IDENTIFICATION</scope>
</reference>
<accession>A0A803LDK6</accession>
<name>A0A803LDK6_CHEQI</name>
<dbReference type="OMA" id="MLASHFH"/>
<dbReference type="InterPro" id="IPR013103">
    <property type="entry name" value="RVT_2"/>
</dbReference>
<protein>
    <recommendedName>
        <fullName evidence="1">Reverse transcriptase Ty1/copia-type domain-containing protein</fullName>
    </recommendedName>
</protein>
<organism evidence="2 3">
    <name type="scientific">Chenopodium quinoa</name>
    <name type="common">Quinoa</name>
    <dbReference type="NCBI Taxonomy" id="63459"/>
    <lineage>
        <taxon>Eukaryota</taxon>
        <taxon>Viridiplantae</taxon>
        <taxon>Streptophyta</taxon>
        <taxon>Embryophyta</taxon>
        <taxon>Tracheophyta</taxon>
        <taxon>Spermatophyta</taxon>
        <taxon>Magnoliopsida</taxon>
        <taxon>eudicotyledons</taxon>
        <taxon>Gunneridae</taxon>
        <taxon>Pentapetalae</taxon>
        <taxon>Caryophyllales</taxon>
        <taxon>Chenopodiaceae</taxon>
        <taxon>Chenopodioideae</taxon>
        <taxon>Atripliceae</taxon>
        <taxon>Chenopodium</taxon>
    </lineage>
</organism>
<feature type="domain" description="Reverse transcriptase Ty1/copia-type" evidence="1">
    <location>
        <begin position="21"/>
        <end position="157"/>
    </location>
</feature>
<dbReference type="Pfam" id="PF07727">
    <property type="entry name" value="RVT_2"/>
    <property type="match status" value="1"/>
</dbReference>
<evidence type="ECO:0000259" key="1">
    <source>
        <dbReference type="Pfam" id="PF07727"/>
    </source>
</evidence>
<sequence length="175" mass="19732">MPSVYSGIGNRISVDSQGNNPSKNLTLVCKLTKSLYGLKQAPRQWFKKLSTSLVSFGYTQSKADYSLFTRMQGNSVTIVLVYVDDLLITGNNKEEIARIKKMLASHFHMKDQGSLRYFLGLEIDHTDQGIFISQKKYTTDLLREEGLLNVKPLKLPVDSHLKLSADKRDTSPRSC</sequence>
<evidence type="ECO:0000313" key="3">
    <source>
        <dbReference type="Proteomes" id="UP000596660"/>
    </source>
</evidence>
<dbReference type="Proteomes" id="UP000596660">
    <property type="component" value="Unplaced"/>
</dbReference>